<evidence type="ECO:0000256" key="14">
    <source>
        <dbReference type="ARBA" id="ARBA00022989"/>
    </source>
</evidence>
<dbReference type="Gene3D" id="1.20.1110.10">
    <property type="entry name" value="Calcium-transporting ATPase, transmembrane domain"/>
    <property type="match status" value="1"/>
</dbReference>
<dbReference type="SFLD" id="SFLDS00003">
    <property type="entry name" value="Haloacid_Dehalogenase"/>
    <property type="match status" value="1"/>
</dbReference>
<dbReference type="GO" id="GO:0015444">
    <property type="term" value="F:P-type magnesium transporter activity"/>
    <property type="evidence" value="ECO:0007669"/>
    <property type="project" value="UniProtKB-EC"/>
</dbReference>
<feature type="transmembrane region" description="Helical" evidence="18">
    <location>
        <begin position="286"/>
        <end position="305"/>
    </location>
</feature>
<keyword evidence="14 18" id="KW-1133">Transmembrane helix</keyword>
<keyword evidence="9 18" id="KW-0812">Transmembrane</keyword>
<dbReference type="Pfam" id="PF00690">
    <property type="entry name" value="Cation_ATPase_N"/>
    <property type="match status" value="1"/>
</dbReference>
<dbReference type="InterPro" id="IPR018303">
    <property type="entry name" value="ATPase_P-typ_P_site"/>
</dbReference>
<evidence type="ECO:0000256" key="18">
    <source>
        <dbReference type="SAM" id="Phobius"/>
    </source>
</evidence>
<evidence type="ECO:0000256" key="8">
    <source>
        <dbReference type="ARBA" id="ARBA00022553"/>
    </source>
</evidence>
<keyword evidence="12" id="KW-0460">Magnesium</keyword>
<evidence type="ECO:0000256" key="15">
    <source>
        <dbReference type="ARBA" id="ARBA00023136"/>
    </source>
</evidence>
<evidence type="ECO:0000256" key="13">
    <source>
        <dbReference type="ARBA" id="ARBA00022967"/>
    </source>
</evidence>
<evidence type="ECO:0000256" key="16">
    <source>
        <dbReference type="ARBA" id="ARBA00029806"/>
    </source>
</evidence>
<feature type="transmembrane region" description="Helical" evidence="18">
    <location>
        <begin position="781"/>
        <end position="801"/>
    </location>
</feature>
<dbReference type="AlphaFoldDB" id="A0A9D2QKN6"/>
<dbReference type="InterPro" id="IPR008250">
    <property type="entry name" value="ATPase_P-typ_transduc_dom_A_sf"/>
</dbReference>
<dbReference type="InterPro" id="IPR036412">
    <property type="entry name" value="HAD-like_sf"/>
</dbReference>
<comment type="function">
    <text evidence="1">Mediates magnesium influx to the cytosol.</text>
</comment>
<keyword evidence="11" id="KW-0067">ATP-binding</keyword>
<comment type="caution">
    <text evidence="20">The sequence shown here is derived from an EMBL/GenBank/DDBJ whole genome shotgun (WGS) entry which is preliminary data.</text>
</comment>
<dbReference type="SUPFAM" id="SSF81660">
    <property type="entry name" value="Metal cation-transporting ATPase, ATP-binding domain N"/>
    <property type="match status" value="1"/>
</dbReference>
<keyword evidence="10" id="KW-0547">Nucleotide-binding</keyword>
<comment type="catalytic activity">
    <reaction evidence="17">
        <text>Mg(2+)(out) + ATP + H2O = Mg(2+)(in) + ADP + phosphate + H(+)</text>
        <dbReference type="Rhea" id="RHEA:10260"/>
        <dbReference type="ChEBI" id="CHEBI:15377"/>
        <dbReference type="ChEBI" id="CHEBI:15378"/>
        <dbReference type="ChEBI" id="CHEBI:18420"/>
        <dbReference type="ChEBI" id="CHEBI:30616"/>
        <dbReference type="ChEBI" id="CHEBI:43474"/>
        <dbReference type="ChEBI" id="CHEBI:456216"/>
        <dbReference type="EC" id="7.2.2.14"/>
    </reaction>
</comment>
<keyword evidence="8" id="KW-0597">Phosphoprotein</keyword>
<feature type="transmembrane region" description="Helical" evidence="18">
    <location>
        <begin position="311"/>
        <end position="337"/>
    </location>
</feature>
<evidence type="ECO:0000313" key="20">
    <source>
        <dbReference type="EMBL" id="HJC87859.1"/>
    </source>
</evidence>
<dbReference type="SFLD" id="SFLDG00002">
    <property type="entry name" value="C1.7:_P-type_atpase_like"/>
    <property type="match status" value="1"/>
</dbReference>
<evidence type="ECO:0000256" key="4">
    <source>
        <dbReference type="ARBA" id="ARBA00012786"/>
    </source>
</evidence>
<feature type="transmembrane region" description="Helical" evidence="18">
    <location>
        <begin position="882"/>
        <end position="900"/>
    </location>
</feature>
<evidence type="ECO:0000256" key="17">
    <source>
        <dbReference type="ARBA" id="ARBA00047295"/>
    </source>
</evidence>
<dbReference type="SFLD" id="SFLDF00027">
    <property type="entry name" value="p-type_atpase"/>
    <property type="match status" value="1"/>
</dbReference>
<dbReference type="NCBIfam" id="TIGR01494">
    <property type="entry name" value="ATPase_P-type"/>
    <property type="match status" value="2"/>
</dbReference>
<dbReference type="EC" id="7.2.2.14" evidence="4"/>
<dbReference type="Gene3D" id="2.70.150.10">
    <property type="entry name" value="Calcium-transporting ATPase, cytoplasmic transduction domain A"/>
    <property type="match status" value="1"/>
</dbReference>
<dbReference type="InterPro" id="IPR001757">
    <property type="entry name" value="P_typ_ATPase"/>
</dbReference>
<dbReference type="Pfam" id="PF13246">
    <property type="entry name" value="Cation_ATPase"/>
    <property type="match status" value="1"/>
</dbReference>
<comment type="subcellular location">
    <subcellularLocation>
        <location evidence="2">Cell inner membrane</location>
        <topology evidence="2">Multi-pass membrane protein</topology>
    </subcellularLocation>
</comment>
<dbReference type="SUPFAM" id="SSF56784">
    <property type="entry name" value="HAD-like"/>
    <property type="match status" value="1"/>
</dbReference>
<dbReference type="SUPFAM" id="SSF81653">
    <property type="entry name" value="Calcium ATPase, transduction domain A"/>
    <property type="match status" value="1"/>
</dbReference>
<accession>A0A9D2QKN6</accession>
<organism evidence="20 21">
    <name type="scientific">Candidatus Eisenbergiella intestinigallinarum</name>
    <dbReference type="NCBI Taxonomy" id="2838549"/>
    <lineage>
        <taxon>Bacteria</taxon>
        <taxon>Bacillati</taxon>
        <taxon>Bacillota</taxon>
        <taxon>Clostridia</taxon>
        <taxon>Lachnospirales</taxon>
        <taxon>Lachnospiraceae</taxon>
        <taxon>Eisenbergiella</taxon>
    </lineage>
</organism>
<dbReference type="InterPro" id="IPR023214">
    <property type="entry name" value="HAD_sf"/>
</dbReference>
<gene>
    <name evidence="20" type="primary">mgtA</name>
    <name evidence="20" type="ORF">H9926_07585</name>
</gene>
<dbReference type="Gene3D" id="3.40.1110.10">
    <property type="entry name" value="Calcium-transporting ATPase, cytoplasmic domain N"/>
    <property type="match status" value="1"/>
</dbReference>
<dbReference type="SUPFAM" id="SSF81665">
    <property type="entry name" value="Calcium ATPase, transmembrane domain M"/>
    <property type="match status" value="1"/>
</dbReference>
<dbReference type="GO" id="GO:0005524">
    <property type="term" value="F:ATP binding"/>
    <property type="evidence" value="ECO:0007669"/>
    <property type="project" value="UniProtKB-KW"/>
</dbReference>
<dbReference type="Pfam" id="PF00122">
    <property type="entry name" value="E1-E2_ATPase"/>
    <property type="match status" value="1"/>
</dbReference>
<dbReference type="PROSITE" id="PS00154">
    <property type="entry name" value="ATPASE_E1_E2"/>
    <property type="match status" value="1"/>
</dbReference>
<feature type="transmembrane region" description="Helical" evidence="18">
    <location>
        <begin position="120"/>
        <end position="139"/>
    </location>
</feature>
<keyword evidence="13" id="KW-1278">Translocase</keyword>
<dbReference type="InterPro" id="IPR006068">
    <property type="entry name" value="ATPase_P-typ_cation-transptr_C"/>
</dbReference>
<feature type="domain" description="Cation-transporting P-type ATPase N-terminal" evidence="19">
    <location>
        <begin position="37"/>
        <end position="110"/>
    </location>
</feature>
<reference evidence="20" key="2">
    <citation type="submission" date="2021-04" db="EMBL/GenBank/DDBJ databases">
        <authorList>
            <person name="Gilroy R."/>
        </authorList>
    </citation>
    <scope>NUCLEOTIDE SEQUENCE</scope>
    <source>
        <strain evidence="20">ChiBcec1-1630</strain>
    </source>
</reference>
<evidence type="ECO:0000256" key="1">
    <source>
        <dbReference type="ARBA" id="ARBA00003954"/>
    </source>
</evidence>
<dbReference type="Pfam" id="PF00689">
    <property type="entry name" value="Cation_ATPase_C"/>
    <property type="match status" value="1"/>
</dbReference>
<evidence type="ECO:0000256" key="6">
    <source>
        <dbReference type="ARBA" id="ARBA00022475"/>
    </source>
</evidence>
<dbReference type="Proteomes" id="UP000823922">
    <property type="component" value="Unassembled WGS sequence"/>
</dbReference>
<reference evidence="20" key="1">
    <citation type="journal article" date="2021" name="PeerJ">
        <title>Extensive microbial diversity within the chicken gut microbiome revealed by metagenomics and culture.</title>
        <authorList>
            <person name="Gilroy R."/>
            <person name="Ravi A."/>
            <person name="Getino M."/>
            <person name="Pursley I."/>
            <person name="Horton D.L."/>
            <person name="Alikhan N.F."/>
            <person name="Baker D."/>
            <person name="Gharbi K."/>
            <person name="Hall N."/>
            <person name="Watson M."/>
            <person name="Adriaenssens E.M."/>
            <person name="Foster-Nyarko E."/>
            <person name="Jarju S."/>
            <person name="Secka A."/>
            <person name="Antonio M."/>
            <person name="Oren A."/>
            <person name="Chaudhuri R.R."/>
            <person name="La Ragione R."/>
            <person name="Hildebrand F."/>
            <person name="Pallen M.J."/>
        </authorList>
    </citation>
    <scope>NUCLEOTIDE SEQUENCE</scope>
    <source>
        <strain evidence="20">ChiBcec1-1630</strain>
    </source>
</reference>
<evidence type="ECO:0000256" key="10">
    <source>
        <dbReference type="ARBA" id="ARBA00022741"/>
    </source>
</evidence>
<evidence type="ECO:0000256" key="3">
    <source>
        <dbReference type="ARBA" id="ARBA00008746"/>
    </source>
</evidence>
<evidence type="ECO:0000256" key="7">
    <source>
        <dbReference type="ARBA" id="ARBA00022519"/>
    </source>
</evidence>
<evidence type="ECO:0000256" key="2">
    <source>
        <dbReference type="ARBA" id="ARBA00004429"/>
    </source>
</evidence>
<feature type="transmembrane region" description="Helical" evidence="18">
    <location>
        <begin position="813"/>
        <end position="834"/>
    </location>
</feature>
<dbReference type="InterPro" id="IPR023298">
    <property type="entry name" value="ATPase_P-typ_TM_dom_sf"/>
</dbReference>
<protein>
    <recommendedName>
        <fullName evidence="5">Magnesium-transporting ATPase, P-type 1</fullName>
        <ecNumber evidence="4">7.2.2.14</ecNumber>
    </recommendedName>
    <alternativeName>
        <fullName evidence="16">Mg(2+) transport ATPase, P-type 1</fullName>
    </alternativeName>
</protein>
<dbReference type="GO" id="GO:0016887">
    <property type="term" value="F:ATP hydrolysis activity"/>
    <property type="evidence" value="ECO:0007669"/>
    <property type="project" value="InterPro"/>
</dbReference>
<dbReference type="InterPro" id="IPR004014">
    <property type="entry name" value="ATPase_P-typ_cation-transptr_N"/>
</dbReference>
<evidence type="ECO:0000256" key="9">
    <source>
        <dbReference type="ARBA" id="ARBA00022692"/>
    </source>
</evidence>
<name>A0A9D2QKN6_9FIRM</name>
<dbReference type="GO" id="GO:0005886">
    <property type="term" value="C:plasma membrane"/>
    <property type="evidence" value="ECO:0007669"/>
    <property type="project" value="UniProtKB-SubCell"/>
</dbReference>
<keyword evidence="15 18" id="KW-0472">Membrane</keyword>
<dbReference type="NCBIfam" id="TIGR01524">
    <property type="entry name" value="ATPase-IIIB_Mg"/>
    <property type="match status" value="1"/>
</dbReference>
<evidence type="ECO:0000313" key="21">
    <source>
        <dbReference type="Proteomes" id="UP000823922"/>
    </source>
</evidence>
<dbReference type="InterPro" id="IPR059000">
    <property type="entry name" value="ATPase_P-type_domA"/>
</dbReference>
<keyword evidence="7" id="KW-0997">Cell inner membrane</keyword>
<evidence type="ECO:0000256" key="11">
    <source>
        <dbReference type="ARBA" id="ARBA00022840"/>
    </source>
</evidence>
<evidence type="ECO:0000256" key="5">
    <source>
        <dbReference type="ARBA" id="ARBA00013555"/>
    </source>
</evidence>
<dbReference type="PRINTS" id="PR01836">
    <property type="entry name" value="MGATPASE"/>
</dbReference>
<dbReference type="Gene3D" id="3.40.50.1000">
    <property type="entry name" value="HAD superfamily/HAD-like"/>
    <property type="match status" value="1"/>
</dbReference>
<dbReference type="SMART" id="SM00831">
    <property type="entry name" value="Cation_ATPase_N"/>
    <property type="match status" value="1"/>
</dbReference>
<proteinExistence type="inferred from homology"/>
<feature type="transmembrane region" description="Helical" evidence="18">
    <location>
        <begin position="89"/>
        <end position="108"/>
    </location>
</feature>
<comment type="similarity">
    <text evidence="3">Belongs to the cation transport ATPase (P-type) (TC 3.A.3) family. Type IIIB subfamily.</text>
</comment>
<keyword evidence="6" id="KW-1003">Cell membrane</keyword>
<feature type="transmembrane region" description="Helical" evidence="18">
    <location>
        <begin position="846"/>
        <end position="870"/>
    </location>
</feature>
<evidence type="ECO:0000256" key="12">
    <source>
        <dbReference type="ARBA" id="ARBA00022842"/>
    </source>
</evidence>
<dbReference type="EMBL" id="DWVS01000191">
    <property type="protein sequence ID" value="HJC87859.1"/>
    <property type="molecule type" value="Genomic_DNA"/>
</dbReference>
<dbReference type="PANTHER" id="PTHR42861">
    <property type="entry name" value="CALCIUM-TRANSPORTING ATPASE"/>
    <property type="match status" value="1"/>
</dbReference>
<dbReference type="InterPro" id="IPR023299">
    <property type="entry name" value="ATPase_P-typ_cyto_dom_N"/>
</dbReference>
<dbReference type="CDD" id="cd02077">
    <property type="entry name" value="P-type_ATPase_Mg"/>
    <property type="match status" value="1"/>
</dbReference>
<dbReference type="InterPro" id="IPR044492">
    <property type="entry name" value="P_typ_ATPase_HD_dom"/>
</dbReference>
<dbReference type="NCBIfam" id="NF011702">
    <property type="entry name" value="PRK15122.1"/>
    <property type="match status" value="1"/>
</dbReference>
<evidence type="ECO:0000259" key="19">
    <source>
        <dbReference type="SMART" id="SM00831"/>
    </source>
</evidence>
<sequence>MKNILRKNFIRMIGKREKTGKAGKEFQTRETGQSCAVFASMEEAEVYEALDTYPEGLSREQISGLREKYGENRISKGEKHSFGQRIWEAFVNPFSLILCALALVSLFTEVIWAEPGEKNPASVIIIAVMVLISGILRLVQETRSGNAAARLSQMLRTTACVERMEDGPREISIEEIVVGDIIHLAAGDMIPADLRILETKDLFVSQSALTGESEPVEKTGMPDCRETPALQRSCLAFMGSNVVSGSAKGVVTAVGDGTVLGSMAGKLEGKWAETSFEKGVNSVSWLLVRLMLIMVPVVLFLNGFVKGNWLHAVLFAISIAIGLTPEMLPVIVTACLARGAVSMSRQKVIMKDINAIQNLGSMDILCTDKTGTLTQDKIVLERHLNIDGEEDDRILRHAFLNSWYQTGLRNLLDRAIIERTQALMQGNPELQDLEKNYTKVDEVPFDFERRRMSVVVEDQKGKRQMITKGAAEEMLQVSAFTEYHGQIVPLTGEMREKVLERVRKLNERGLRVLGLAQKTNPSPVGAFSAEDEKDMVLIGYLAFLDLPKPTTAGAVKALHHYGVETKVLTGDNEKVTRCICDMVGIPSGRLLLGEELEGLTDQELAACVEEVSIFAKLSPEQKARVVEALRANGHCVGYLGDGINDSAAMKASDVGISVDNAVDIAKECAQVILLEKDLLVLEQGVLEGRKVYANMMKYIKLTAASNFGNMFSVLAASVFLPFLPMEAIQILLLNMVYDVSCTALPWDHVDEEFLRQPSSWDAASVQKFMFRMGPVSSVFDILTYLLMYFVICPAVFGGGYHTLDPAAQAGFTALFQTGWFVESMWTQTLVIHFIRTARMPFVKSRASAPLLVSTFLAVGALTLLPFLPFGGGFGLTPLPGSYFLWLFLIVAGYLAAVTVGKKSYVKTYQSLL</sequence>
<dbReference type="InterPro" id="IPR006415">
    <property type="entry name" value="P-type_ATPase_IIIB"/>
</dbReference>